<dbReference type="InterPro" id="IPR024961">
    <property type="entry name" value="T2SS_GspC_N"/>
</dbReference>
<dbReference type="GO" id="GO:0015031">
    <property type="term" value="P:protein transport"/>
    <property type="evidence" value="ECO:0007669"/>
    <property type="project" value="UniProtKB-KW"/>
</dbReference>
<evidence type="ECO:0000313" key="11">
    <source>
        <dbReference type="EMBL" id="UZW75694.1"/>
    </source>
</evidence>
<evidence type="ECO:0000256" key="2">
    <source>
        <dbReference type="ARBA" id="ARBA00022448"/>
    </source>
</evidence>
<dbReference type="AlphaFoldDB" id="A0A9E8KQD1"/>
<keyword evidence="3" id="KW-1003">Cell membrane</keyword>
<evidence type="ECO:0000256" key="5">
    <source>
        <dbReference type="ARBA" id="ARBA00022692"/>
    </source>
</evidence>
<dbReference type="EMBL" id="CP101527">
    <property type="protein sequence ID" value="UZW75694.1"/>
    <property type="molecule type" value="Genomic_DNA"/>
</dbReference>
<accession>A0A9E8KQD1</accession>
<reference evidence="11" key="1">
    <citation type="submission" date="2022-07" db="EMBL/GenBank/DDBJ databases">
        <title>Alkalimarinus sp. nov., isolated from gut of a Alitta virens.</title>
        <authorList>
            <person name="Yang A.I."/>
            <person name="Shin N.-R."/>
        </authorList>
    </citation>
    <scope>NUCLEOTIDE SEQUENCE</scope>
    <source>
        <strain evidence="11">FA028</strain>
    </source>
</reference>
<keyword evidence="8 9" id="KW-0472">Membrane</keyword>
<protein>
    <recommendedName>
        <fullName evidence="10">Type II secretion system protein GspC N-terminal domain-containing protein</fullName>
    </recommendedName>
</protein>
<gene>
    <name evidence="11" type="ORF">NNL22_03625</name>
</gene>
<evidence type="ECO:0000256" key="7">
    <source>
        <dbReference type="ARBA" id="ARBA00022989"/>
    </source>
</evidence>
<organism evidence="11 12">
    <name type="scientific">Alkalimarinus sediminis</name>
    <dbReference type="NCBI Taxonomy" id="1632866"/>
    <lineage>
        <taxon>Bacteria</taxon>
        <taxon>Pseudomonadati</taxon>
        <taxon>Pseudomonadota</taxon>
        <taxon>Gammaproteobacteria</taxon>
        <taxon>Alteromonadales</taxon>
        <taxon>Alteromonadaceae</taxon>
        <taxon>Alkalimarinus</taxon>
    </lineage>
</organism>
<feature type="transmembrane region" description="Helical" evidence="9">
    <location>
        <begin position="20"/>
        <end position="43"/>
    </location>
</feature>
<comment type="subcellular location">
    <subcellularLocation>
        <location evidence="1">Cell inner membrane</location>
    </subcellularLocation>
</comment>
<dbReference type="Gene3D" id="2.30.30.830">
    <property type="match status" value="1"/>
</dbReference>
<proteinExistence type="predicted"/>
<evidence type="ECO:0000313" key="12">
    <source>
        <dbReference type="Proteomes" id="UP001164472"/>
    </source>
</evidence>
<evidence type="ECO:0000256" key="6">
    <source>
        <dbReference type="ARBA" id="ARBA00022927"/>
    </source>
</evidence>
<dbReference type="Pfam" id="PF11356">
    <property type="entry name" value="T2SSC"/>
    <property type="match status" value="1"/>
</dbReference>
<evidence type="ECO:0000256" key="9">
    <source>
        <dbReference type="SAM" id="Phobius"/>
    </source>
</evidence>
<name>A0A9E8KQD1_9ALTE</name>
<evidence type="ECO:0000256" key="8">
    <source>
        <dbReference type="ARBA" id="ARBA00023136"/>
    </source>
</evidence>
<keyword evidence="5 9" id="KW-0812">Transmembrane</keyword>
<sequence length="290" mass="31986">MVTEKLNKASLLDKLPQWILTLLLLCFVVYCSKLLAVLTWGLLGADEQYVGSTHFTANTNAQSSRESVDSSILLTQSLFGKQESSRPNQQLMKTVEAPKTKLQLQLKGVFTSERENESSAIVAQRGQRGEYFKIGDQLPGNAELVAVYSDRVLLKRNGRLETLSFEDAKKANNSIAKVKSNNNRPKISSPQQFVDVAEQRLTENPTTALASVGLKPVQEGTASGYVYDGNNPMLAGMNLKPGDVVRSVNGNPLGDINKDKALLKQLYQEGSLEVEVERDGTSFYINYPLR</sequence>
<dbReference type="InterPro" id="IPR036034">
    <property type="entry name" value="PDZ_sf"/>
</dbReference>
<feature type="domain" description="Type II secretion system protein GspC N-terminal" evidence="10">
    <location>
        <begin position="25"/>
        <end position="165"/>
    </location>
</feature>
<dbReference type="GO" id="GO:0005886">
    <property type="term" value="C:plasma membrane"/>
    <property type="evidence" value="ECO:0007669"/>
    <property type="project" value="UniProtKB-SubCell"/>
</dbReference>
<evidence type="ECO:0000256" key="1">
    <source>
        <dbReference type="ARBA" id="ARBA00004533"/>
    </source>
</evidence>
<keyword evidence="12" id="KW-1185">Reference proteome</keyword>
<evidence type="ECO:0000259" key="10">
    <source>
        <dbReference type="Pfam" id="PF11356"/>
    </source>
</evidence>
<keyword evidence="2" id="KW-0813">Transport</keyword>
<dbReference type="Gene3D" id="2.30.42.10">
    <property type="match status" value="1"/>
</dbReference>
<evidence type="ECO:0000256" key="3">
    <source>
        <dbReference type="ARBA" id="ARBA00022475"/>
    </source>
</evidence>
<dbReference type="RefSeq" id="WP_251810481.1">
    <property type="nucleotide sequence ID" value="NZ_CP101527.1"/>
</dbReference>
<keyword evidence="7 9" id="KW-1133">Transmembrane helix</keyword>
<keyword evidence="4" id="KW-0997">Cell inner membrane</keyword>
<dbReference type="SUPFAM" id="SSF50156">
    <property type="entry name" value="PDZ domain-like"/>
    <property type="match status" value="1"/>
</dbReference>
<dbReference type="KEGG" id="asem:NNL22_03625"/>
<evidence type="ECO:0000256" key="4">
    <source>
        <dbReference type="ARBA" id="ARBA00022519"/>
    </source>
</evidence>
<dbReference type="Proteomes" id="UP001164472">
    <property type="component" value="Chromosome"/>
</dbReference>
<keyword evidence="6" id="KW-0653">Protein transport</keyword>